<keyword evidence="4" id="KW-1185">Reference proteome</keyword>
<accession>A0ABY4QTS6</accession>
<dbReference type="EMBL" id="CP097321">
    <property type="protein sequence ID" value="UQX13506.1"/>
    <property type="molecule type" value="Genomic_DNA"/>
</dbReference>
<gene>
    <name evidence="3" type="ORF">M5I08_25260</name>
</gene>
<evidence type="ECO:0000259" key="2">
    <source>
        <dbReference type="Pfam" id="PF12484"/>
    </source>
</evidence>
<dbReference type="Pfam" id="PF12484">
    <property type="entry name" value="PPE-SVP"/>
    <property type="match status" value="1"/>
</dbReference>
<feature type="domain" description="PPE" evidence="1">
    <location>
        <begin position="2"/>
        <end position="165"/>
    </location>
</feature>
<dbReference type="RefSeq" id="WP_219070726.1">
    <property type="nucleotide sequence ID" value="NZ_CAJUXY010000106.1"/>
</dbReference>
<dbReference type="Proteomes" id="UP001056610">
    <property type="component" value="Plasmid unnamed"/>
</dbReference>
<name>A0ABY4QTS6_9MYCO</name>
<geneLocation type="plasmid" evidence="3 4">
    <name>unnamed</name>
</geneLocation>
<dbReference type="InterPro" id="IPR000030">
    <property type="entry name" value="PPE_dom"/>
</dbReference>
<evidence type="ECO:0000313" key="4">
    <source>
        <dbReference type="Proteomes" id="UP001056610"/>
    </source>
</evidence>
<evidence type="ECO:0000313" key="3">
    <source>
        <dbReference type="EMBL" id="UQX13506.1"/>
    </source>
</evidence>
<proteinExistence type="predicted"/>
<protein>
    <submittedName>
        <fullName evidence="3">PPE family protein</fullName>
    </submittedName>
</protein>
<dbReference type="PANTHER" id="PTHR46766">
    <property type="entry name" value="GLUTAMINE-RICH PROTEIN 2"/>
    <property type="match status" value="1"/>
</dbReference>
<feature type="domain" description="PPE family C-terminal" evidence="2">
    <location>
        <begin position="310"/>
        <end position="378"/>
    </location>
</feature>
<organism evidence="3 4">
    <name type="scientific">Candidatus Mycobacterium methanotrophicum</name>
    <dbReference type="NCBI Taxonomy" id="2943498"/>
    <lineage>
        <taxon>Bacteria</taxon>
        <taxon>Bacillati</taxon>
        <taxon>Actinomycetota</taxon>
        <taxon>Actinomycetes</taxon>
        <taxon>Mycobacteriales</taxon>
        <taxon>Mycobacteriaceae</taxon>
        <taxon>Mycobacterium</taxon>
    </lineage>
</organism>
<sequence length="455" mass="45249">MDFGALPPEITSGRMYSGAGSGSMLAAAVAWDGLAAELQSTATSYSSVISRLTSGSWTGPSSASMAVAAAPYVAWMSDTAAQAKEAALQARAAAAAYETAFAATVPPPMIAANRSQLASLVATNIFGQNTAAITATEAQYGEMWAQDAAAMYGYAGSSAAATQVTPFTEPPQTTNAAGLAAQGAAVAQAAGSSTGTGAQSILSGIPQLLQELASASTSWNTTIGGLLNSLTGSSSAASVYQSLFAIGSGAKAVLPINDAMISTILGMVEFQTFFYPLGLGGALGDLLPKLGAGMGEAGALGAARLGVAASASVGRAGLVGMLSVPPSWAAATPAIRMLAGALADTNLTAPPMVLEADPGGLFSQIGLASLAGCALGSSASRVAATSFKGSAKPARLERVVAELAKQPDNPAVQHWHTDSAGLESLVAELSQKPGIHAVHLSSGTQTRPTPKPQLF</sequence>
<reference evidence="3" key="1">
    <citation type="submission" date="2022-05" db="EMBL/GenBank/DDBJ databases">
        <title>A methanotrophic Mycobacterium dominates a cave microbial ecosystem.</title>
        <authorList>
            <person name="Van Spanning R.J.M."/>
            <person name="Guan Q."/>
            <person name="Melkonian C."/>
            <person name="Gallant J."/>
            <person name="Polerecky L."/>
            <person name="Flot J.-F."/>
            <person name="Brandt B.W."/>
            <person name="Braster M."/>
            <person name="Iturbe Espinoza P."/>
            <person name="Aerts J."/>
            <person name="Meima-Franke M."/>
            <person name="Piersma S.R."/>
            <person name="Bunduc C."/>
            <person name="Ummels R."/>
            <person name="Pain A."/>
            <person name="Fleming E.J."/>
            <person name="van der Wel N."/>
            <person name="Gherman V.D."/>
            <person name="Sarbu S.M."/>
            <person name="Bodelier P.L.E."/>
            <person name="Bitter W."/>
        </authorList>
    </citation>
    <scope>NUCLEOTIDE SEQUENCE</scope>
    <source>
        <strain evidence="3">Sulfur Cave</strain>
        <plasmid evidence="3">unnamed</plasmid>
    </source>
</reference>
<keyword evidence="3" id="KW-0614">Plasmid</keyword>
<evidence type="ECO:0000259" key="1">
    <source>
        <dbReference type="Pfam" id="PF00823"/>
    </source>
</evidence>
<dbReference type="PANTHER" id="PTHR46766:SF1">
    <property type="entry name" value="GLUTAMINE-RICH PROTEIN 2"/>
    <property type="match status" value="1"/>
</dbReference>
<dbReference type="InterPro" id="IPR022171">
    <property type="entry name" value="PPE_C"/>
</dbReference>
<dbReference type="Pfam" id="PF00823">
    <property type="entry name" value="PPE"/>
    <property type="match status" value="1"/>
</dbReference>